<keyword evidence="2" id="KW-1185">Reference proteome</keyword>
<evidence type="ECO:0008006" key="3">
    <source>
        <dbReference type="Google" id="ProtNLM"/>
    </source>
</evidence>
<dbReference type="Pfam" id="PF03747">
    <property type="entry name" value="ADP_ribosyl_GH"/>
    <property type="match status" value="1"/>
</dbReference>
<dbReference type="InterPro" id="IPR005502">
    <property type="entry name" value="Ribosyl_crysJ1"/>
</dbReference>
<dbReference type="AlphaFoldDB" id="A0A4V2Z0C4"/>
<comment type="caution">
    <text evidence="1">The sequence shown here is derived from an EMBL/GenBank/DDBJ whole genome shotgun (WGS) entry which is preliminary data.</text>
</comment>
<organism evidence="1 2">
    <name type="scientific">Jiangella asiatica</name>
    <dbReference type="NCBI Taxonomy" id="2530372"/>
    <lineage>
        <taxon>Bacteria</taxon>
        <taxon>Bacillati</taxon>
        <taxon>Actinomycetota</taxon>
        <taxon>Actinomycetes</taxon>
        <taxon>Jiangellales</taxon>
        <taxon>Jiangellaceae</taxon>
        <taxon>Jiangella</taxon>
    </lineage>
</organism>
<reference evidence="1 2" key="1">
    <citation type="submission" date="2019-03" db="EMBL/GenBank/DDBJ databases">
        <title>Draft genome sequences of novel Actinobacteria.</title>
        <authorList>
            <person name="Sahin N."/>
            <person name="Ay H."/>
            <person name="Saygin H."/>
        </authorList>
    </citation>
    <scope>NUCLEOTIDE SEQUENCE [LARGE SCALE GENOMIC DNA]</scope>
    <source>
        <strain evidence="1 2">5K138</strain>
    </source>
</reference>
<evidence type="ECO:0000313" key="1">
    <source>
        <dbReference type="EMBL" id="TDE00428.1"/>
    </source>
</evidence>
<name>A0A4V2Z0C4_9ACTN</name>
<dbReference type="EMBL" id="SMKZ01000050">
    <property type="protein sequence ID" value="TDE00428.1"/>
    <property type="molecule type" value="Genomic_DNA"/>
</dbReference>
<sequence length="348" mass="35958">MDRFGRRVGALIGLAIGDAVGWPAVRHRAQLLPPWTRRLHRELDAFAEVQQVTTMPVPFALNQPTAPLRLGPSDDAEWVAWTLTWLRAADGPIGRDDVHARWRSAVADGTLPRGRISVATAADTLRRDVDPPRTGHDNPHHFDDAAAVRAVAAGIVAADPVQAATLAGWDAEVTNAGDGLAAATAMAQTISRLVAGESVTTAWATAAVSLPAGGLLAGTVAQALEATRDVPSPAEAVPLLADLVDHVYSYGVAAAQTMPVAVALAHVTERGGARPIDAVTAAACLPTLADSAPALTGALVGAGAGITALPTTWMERCRRLAGCCAPGLAGTDLVDLATGLDERTIRDQ</sequence>
<gene>
    <name evidence="1" type="ORF">E1269_25505</name>
</gene>
<dbReference type="InParanoid" id="A0A4V2Z0C4"/>
<dbReference type="SUPFAM" id="SSF101478">
    <property type="entry name" value="ADP-ribosylglycohydrolase"/>
    <property type="match status" value="1"/>
</dbReference>
<accession>A0A4V2Z0C4</accession>
<protein>
    <recommendedName>
        <fullName evidence="3">ADP-ribosylglycohydrolase family protein</fullName>
    </recommendedName>
</protein>
<dbReference type="Proteomes" id="UP000294739">
    <property type="component" value="Unassembled WGS sequence"/>
</dbReference>
<dbReference type="OrthoDB" id="2822542at2"/>
<evidence type="ECO:0000313" key="2">
    <source>
        <dbReference type="Proteomes" id="UP000294739"/>
    </source>
</evidence>
<dbReference type="Gene3D" id="1.10.4080.10">
    <property type="entry name" value="ADP-ribosylation/Crystallin J1"/>
    <property type="match status" value="1"/>
</dbReference>
<dbReference type="InterPro" id="IPR036705">
    <property type="entry name" value="Ribosyl_crysJ1_sf"/>
</dbReference>
<proteinExistence type="predicted"/>